<dbReference type="EMBL" id="BAABAE010000003">
    <property type="protein sequence ID" value="GAA3742193.1"/>
    <property type="molecule type" value="Genomic_DNA"/>
</dbReference>
<protein>
    <submittedName>
        <fullName evidence="1">Winged helix DNA-binding domain-containing protein</fullName>
    </submittedName>
</protein>
<comment type="caution">
    <text evidence="1">The sequence shown here is derived from an EMBL/GenBank/DDBJ whole genome shotgun (WGS) entry which is preliminary data.</text>
</comment>
<gene>
    <name evidence="1" type="ORF">GCM10022239_17210</name>
</gene>
<dbReference type="RefSeq" id="WP_344755726.1">
    <property type="nucleotide sequence ID" value="NZ_BAABAE010000003.1"/>
</dbReference>
<keyword evidence="1" id="KW-0238">DNA-binding</keyword>
<reference evidence="2" key="1">
    <citation type="journal article" date="2019" name="Int. J. Syst. Evol. Microbiol.">
        <title>The Global Catalogue of Microorganisms (GCM) 10K type strain sequencing project: providing services to taxonomists for standard genome sequencing and annotation.</title>
        <authorList>
            <consortium name="The Broad Institute Genomics Platform"/>
            <consortium name="The Broad Institute Genome Sequencing Center for Infectious Disease"/>
            <person name="Wu L."/>
            <person name="Ma J."/>
        </authorList>
    </citation>
    <scope>NUCLEOTIDE SEQUENCE [LARGE SCALE GENOMIC DNA]</scope>
    <source>
        <strain evidence="2">JCM 16949</strain>
    </source>
</reference>
<dbReference type="PANTHER" id="PTHR38479:SF2">
    <property type="entry name" value="WINGED HELIX DNA-BINDING DOMAIN-CONTAINING PROTEIN"/>
    <property type="match status" value="1"/>
</dbReference>
<dbReference type="Pfam" id="PF06224">
    <property type="entry name" value="AlkZ-like"/>
    <property type="match status" value="1"/>
</dbReference>
<sequence length="361" mass="39619">MRSTDRRIVRMRLAAQRISASDLATPASVVRWMTAMQAQDFAGATWSIGLRLPGSTVADVDAAILDRSIVRSWPMRGTLHFVAAEDLRWMLSLTSERLVKGALARRAALGLDERLLEGARDASIAALEGGRILARDAMYEVFAGAGVSPDGQRGYHVLWYLSQTGTLCFGPPEGRQQTFVLAEEWIRNSRMLEREEALGEFVGRYFRSHGPASIRDFAWWSSTTLGDARVGLAVARDSLSSIERDGEPLYFAAGADPEPKRDGIRILPGFDEYLLGYQDRTPQLSAEHAERIVPGGNGMFQSTIVNDGLVVGTWRRTERARGVVVAAQPFSPLNATANKGFARESTAYARFLGAKLIESPS</sequence>
<name>A0ABP7FLK7_9MICO</name>
<evidence type="ECO:0000313" key="2">
    <source>
        <dbReference type="Proteomes" id="UP001501004"/>
    </source>
</evidence>
<dbReference type="GO" id="GO:0003677">
    <property type="term" value="F:DNA binding"/>
    <property type="evidence" value="ECO:0007669"/>
    <property type="project" value="UniProtKB-KW"/>
</dbReference>
<proteinExistence type="predicted"/>
<accession>A0ABP7FLK7</accession>
<dbReference type="Proteomes" id="UP001501004">
    <property type="component" value="Unassembled WGS sequence"/>
</dbReference>
<keyword evidence="2" id="KW-1185">Reference proteome</keyword>
<organism evidence="1 2">
    <name type="scientific">Leifsonella bigeumensis</name>
    <dbReference type="NCBI Taxonomy" id="433643"/>
    <lineage>
        <taxon>Bacteria</taxon>
        <taxon>Bacillati</taxon>
        <taxon>Actinomycetota</taxon>
        <taxon>Actinomycetes</taxon>
        <taxon>Micrococcales</taxon>
        <taxon>Microbacteriaceae</taxon>
        <taxon>Leifsonella</taxon>
    </lineage>
</organism>
<evidence type="ECO:0000313" key="1">
    <source>
        <dbReference type="EMBL" id="GAA3742193.1"/>
    </source>
</evidence>
<dbReference type="InterPro" id="IPR009351">
    <property type="entry name" value="AlkZ-like"/>
</dbReference>
<dbReference type="PANTHER" id="PTHR38479">
    <property type="entry name" value="LMO0824 PROTEIN"/>
    <property type="match status" value="1"/>
</dbReference>